<dbReference type="AlphaFoldDB" id="A0AAJ7E139"/>
<dbReference type="PANTHER" id="PTHR28554:SF1">
    <property type="entry name" value="LARGE RIBOSOMAL SUBUNIT PROTEIN ML45"/>
    <property type="match status" value="1"/>
</dbReference>
<comment type="subcellular location">
    <subcellularLocation>
        <location evidence="1">Mitochondrion</location>
    </subcellularLocation>
</comment>
<evidence type="ECO:0000313" key="10">
    <source>
        <dbReference type="Proteomes" id="UP000695007"/>
    </source>
</evidence>
<evidence type="ECO:0000256" key="4">
    <source>
        <dbReference type="ARBA" id="ARBA00023128"/>
    </source>
</evidence>
<dbReference type="Proteomes" id="UP000695007">
    <property type="component" value="Unplaced"/>
</dbReference>
<accession>A0AAJ7E139</accession>
<comment type="similarity">
    <text evidence="6">Belongs to the mitochondrion-specific ribosomal protein mL45 family.</text>
</comment>
<organism evidence="10 11">
    <name type="scientific">Ceratosolen solmsi marchali</name>
    <dbReference type="NCBI Taxonomy" id="326594"/>
    <lineage>
        <taxon>Eukaryota</taxon>
        <taxon>Metazoa</taxon>
        <taxon>Ecdysozoa</taxon>
        <taxon>Arthropoda</taxon>
        <taxon>Hexapoda</taxon>
        <taxon>Insecta</taxon>
        <taxon>Pterygota</taxon>
        <taxon>Neoptera</taxon>
        <taxon>Endopterygota</taxon>
        <taxon>Hymenoptera</taxon>
        <taxon>Apocrita</taxon>
        <taxon>Proctotrupomorpha</taxon>
        <taxon>Chalcidoidea</taxon>
        <taxon>Agaonidae</taxon>
        <taxon>Agaoninae</taxon>
        <taxon>Ceratosolen</taxon>
    </lineage>
</organism>
<keyword evidence="2" id="KW-0809">Transit peptide</keyword>
<dbReference type="FunFam" id="3.10.450.240:FF:000003">
    <property type="entry name" value="39S ribosomal protein L45, mitochondrial"/>
    <property type="match status" value="1"/>
</dbReference>
<dbReference type="GO" id="GO:0005739">
    <property type="term" value="C:mitochondrion"/>
    <property type="evidence" value="ECO:0007669"/>
    <property type="project" value="UniProtKB-SubCell"/>
</dbReference>
<dbReference type="GO" id="GO:1990904">
    <property type="term" value="C:ribonucleoprotein complex"/>
    <property type="evidence" value="ECO:0007669"/>
    <property type="project" value="UniProtKB-KW"/>
</dbReference>
<dbReference type="Pfam" id="PF04280">
    <property type="entry name" value="Tim44"/>
    <property type="match status" value="1"/>
</dbReference>
<dbReference type="KEGG" id="csol:105366931"/>
<dbReference type="CTD" id="84311"/>
<name>A0AAJ7E139_9HYME</name>
<evidence type="ECO:0000256" key="3">
    <source>
        <dbReference type="ARBA" id="ARBA00022980"/>
    </source>
</evidence>
<evidence type="ECO:0000256" key="6">
    <source>
        <dbReference type="ARBA" id="ARBA00038073"/>
    </source>
</evidence>
<dbReference type="InterPro" id="IPR051975">
    <property type="entry name" value="mtLSU_mL45"/>
</dbReference>
<protein>
    <recommendedName>
        <fullName evidence="7">Large ribosomal subunit protein mL45</fullName>
    </recommendedName>
    <alternativeName>
        <fullName evidence="8">39S ribosomal protein L45, mitochondrial</fullName>
    </alternativeName>
</protein>
<keyword evidence="4" id="KW-0496">Mitochondrion</keyword>
<gene>
    <name evidence="11" type="primary">LOC105366931</name>
</gene>
<proteinExistence type="inferred from homology"/>
<dbReference type="SUPFAM" id="SSF54427">
    <property type="entry name" value="NTF2-like"/>
    <property type="match status" value="1"/>
</dbReference>
<dbReference type="RefSeq" id="XP_011503837.1">
    <property type="nucleotide sequence ID" value="XM_011505535.1"/>
</dbReference>
<keyword evidence="10" id="KW-1185">Reference proteome</keyword>
<dbReference type="GeneID" id="105366931"/>
<feature type="domain" description="Tim44-like" evidence="9">
    <location>
        <begin position="121"/>
        <end position="269"/>
    </location>
</feature>
<evidence type="ECO:0000256" key="5">
    <source>
        <dbReference type="ARBA" id="ARBA00023274"/>
    </source>
</evidence>
<evidence type="ECO:0000256" key="1">
    <source>
        <dbReference type="ARBA" id="ARBA00004173"/>
    </source>
</evidence>
<evidence type="ECO:0000259" key="9">
    <source>
        <dbReference type="SMART" id="SM00978"/>
    </source>
</evidence>
<evidence type="ECO:0000313" key="11">
    <source>
        <dbReference type="RefSeq" id="XP_011503837.1"/>
    </source>
</evidence>
<dbReference type="PANTHER" id="PTHR28554">
    <property type="entry name" value="39S RIBOSOMAL PROTEIN L45, MITOCHONDRIAL"/>
    <property type="match status" value="1"/>
</dbReference>
<dbReference type="InterPro" id="IPR032710">
    <property type="entry name" value="NTF2-like_dom_sf"/>
</dbReference>
<dbReference type="GO" id="GO:0005840">
    <property type="term" value="C:ribosome"/>
    <property type="evidence" value="ECO:0007669"/>
    <property type="project" value="UniProtKB-KW"/>
</dbReference>
<keyword evidence="5" id="KW-0687">Ribonucleoprotein</keyword>
<keyword evidence="3 11" id="KW-0689">Ribosomal protein</keyword>
<evidence type="ECO:0000256" key="8">
    <source>
        <dbReference type="ARBA" id="ARBA00043031"/>
    </source>
</evidence>
<dbReference type="SMART" id="SM00978">
    <property type="entry name" value="Tim44"/>
    <property type="match status" value="1"/>
</dbReference>
<sequence length="286" mass="33568">MNCVLLNKLNNFLINVHLSRLRHTKHWNPKFKKQRQEKFFKPDVIKRKHNVNGLSEDILHTKMKERGIYPSKPWQESAIYISCTGDVFEPYIPPEGDGKFSSLSTIGAKQNAEYLMKKTKSYQAVMTIKKFEEAFDVIDFANESLDIYIKGHEILARKQKSKLKGFVTEKLFPELFYNLENKTIIWKFIKSLEPARVVHSRCTNLLTDDNIFAQITVRLHTEQILAVYDRFGRLMHGSEILKKNVLEYIVFEKHLSNEYGQWRLHSKIIPSWMPLGQCITKTFVTN</sequence>
<evidence type="ECO:0000256" key="7">
    <source>
        <dbReference type="ARBA" id="ARBA00039448"/>
    </source>
</evidence>
<dbReference type="Gene3D" id="3.10.450.240">
    <property type="match status" value="1"/>
</dbReference>
<evidence type="ECO:0000256" key="2">
    <source>
        <dbReference type="ARBA" id="ARBA00022946"/>
    </source>
</evidence>
<dbReference type="InterPro" id="IPR007379">
    <property type="entry name" value="Tim44-like_dom"/>
</dbReference>
<reference evidence="11" key="1">
    <citation type="submission" date="2025-08" db="UniProtKB">
        <authorList>
            <consortium name="RefSeq"/>
        </authorList>
    </citation>
    <scope>IDENTIFICATION</scope>
</reference>